<gene>
    <name evidence="4" type="ORF">CEE36_06715</name>
</gene>
<dbReference type="Gene3D" id="3.50.50.60">
    <property type="entry name" value="FAD/NAD(P)-binding domain"/>
    <property type="match status" value="2"/>
</dbReference>
<dbReference type="AlphaFoldDB" id="A0A532V6E4"/>
<name>A0A532V6E4_UNCT6</name>
<dbReference type="Proteomes" id="UP000317778">
    <property type="component" value="Unassembled WGS sequence"/>
</dbReference>
<dbReference type="InterPro" id="IPR036188">
    <property type="entry name" value="FAD/NAD-bd_sf"/>
</dbReference>
<dbReference type="Pfam" id="PF07992">
    <property type="entry name" value="Pyr_redox_2"/>
    <property type="match status" value="1"/>
</dbReference>
<dbReference type="GO" id="GO:0016491">
    <property type="term" value="F:oxidoreductase activity"/>
    <property type="evidence" value="ECO:0007669"/>
    <property type="project" value="UniProtKB-KW"/>
</dbReference>
<evidence type="ECO:0000256" key="2">
    <source>
        <dbReference type="ARBA" id="ARBA00023002"/>
    </source>
</evidence>
<protein>
    <submittedName>
        <fullName evidence="4">Thioredoxin-disulfide reductase</fullName>
    </submittedName>
</protein>
<accession>A0A532V6E4</accession>
<comment type="caution">
    <text evidence="4">The sequence shown here is derived from an EMBL/GenBank/DDBJ whole genome shotgun (WGS) entry which is preliminary data.</text>
</comment>
<dbReference type="InterPro" id="IPR023753">
    <property type="entry name" value="FAD/NAD-binding_dom"/>
</dbReference>
<keyword evidence="1" id="KW-0285">Flavoprotein</keyword>
<dbReference type="SUPFAM" id="SSF51905">
    <property type="entry name" value="FAD/NAD(P)-binding domain"/>
    <property type="match status" value="1"/>
</dbReference>
<evidence type="ECO:0000313" key="5">
    <source>
        <dbReference type="Proteomes" id="UP000317778"/>
    </source>
</evidence>
<evidence type="ECO:0000256" key="1">
    <source>
        <dbReference type="ARBA" id="ARBA00022630"/>
    </source>
</evidence>
<feature type="domain" description="FAD/NAD(P)-binding" evidence="3">
    <location>
        <begin position="26"/>
        <end position="313"/>
    </location>
</feature>
<evidence type="ECO:0000259" key="3">
    <source>
        <dbReference type="Pfam" id="PF07992"/>
    </source>
</evidence>
<proteinExistence type="predicted"/>
<dbReference type="PRINTS" id="PR00368">
    <property type="entry name" value="FADPNR"/>
</dbReference>
<keyword evidence="2" id="KW-0560">Oxidoreductase</keyword>
<organism evidence="4 5">
    <name type="scientific">candidate division TA06 bacterium B3_TA06</name>
    <dbReference type="NCBI Taxonomy" id="2012487"/>
    <lineage>
        <taxon>Bacteria</taxon>
        <taxon>Bacteria division TA06</taxon>
    </lineage>
</organism>
<reference evidence="4 5" key="1">
    <citation type="submission" date="2017-06" db="EMBL/GenBank/DDBJ databases">
        <title>Novel microbial phyla capable of carbon fixation and sulfur reduction in deep-sea sediments.</title>
        <authorList>
            <person name="Huang J."/>
            <person name="Baker B."/>
            <person name="Wang Y."/>
        </authorList>
    </citation>
    <scope>NUCLEOTIDE SEQUENCE [LARGE SCALE GENOMIC DNA]</scope>
    <source>
        <strain evidence="4">B3_TA06</strain>
    </source>
</reference>
<dbReference type="PANTHER" id="PTHR48105">
    <property type="entry name" value="THIOREDOXIN REDUCTASE 1-RELATED-RELATED"/>
    <property type="match status" value="1"/>
</dbReference>
<sequence length="328" mass="34775">MLRYGEEVEFSFSVTGPPKVDLKDSYDVVVIGGGPSGLTAAIYTSRAQLSTLVVNKGAPGGLVATTEWIENYPGFPDGVAGAELGRAMQSQAQRFGTEFASGEPEEIHLAADPKVIRVAGQDIKARAVIIATGTTPKKLGVPGEKKLYGRGVSYCATCDGPFFADKELLVVGAGSSGVQESLFLAKFASKITIVEFLPTIQAERILIERFKKTGKGSFLLNQEVLAIEGEETVTGVRVRDRDSNEEKLIPAGGVFIYVGLLPQTEAFADQLKLDQWGCIEVDSNLRTNVEGVWAAGDVVSGATRQIAAAVGSGTIAAIEVEHYLSSKS</sequence>
<evidence type="ECO:0000313" key="4">
    <source>
        <dbReference type="EMBL" id="TKJ42770.1"/>
    </source>
</evidence>
<dbReference type="PRINTS" id="PR00469">
    <property type="entry name" value="PNDRDTASEII"/>
</dbReference>
<dbReference type="EMBL" id="NJBO01000009">
    <property type="protein sequence ID" value="TKJ42770.1"/>
    <property type="molecule type" value="Genomic_DNA"/>
</dbReference>
<dbReference type="InterPro" id="IPR050097">
    <property type="entry name" value="Ferredoxin-NADP_redctase_2"/>
</dbReference>